<dbReference type="PANTHER" id="PTHR30461:SF2">
    <property type="entry name" value="SERINE RECOMBINASE PINE-RELATED"/>
    <property type="match status" value="1"/>
</dbReference>
<keyword evidence="2" id="KW-0233">DNA recombination</keyword>
<dbReference type="OrthoDB" id="1094757at2"/>
<evidence type="ECO:0000256" key="1">
    <source>
        <dbReference type="ARBA" id="ARBA00023125"/>
    </source>
</evidence>
<dbReference type="InterPro" id="IPR038109">
    <property type="entry name" value="DNA_bind_recomb_sf"/>
</dbReference>
<organism evidence="5 6">
    <name type="scientific">Salegentibacter flavus</name>
    <dbReference type="NCBI Taxonomy" id="287099"/>
    <lineage>
        <taxon>Bacteria</taxon>
        <taxon>Pseudomonadati</taxon>
        <taxon>Bacteroidota</taxon>
        <taxon>Flavobacteriia</taxon>
        <taxon>Flavobacteriales</taxon>
        <taxon>Flavobacteriaceae</taxon>
        <taxon>Salegentibacter</taxon>
    </lineage>
</organism>
<reference evidence="5 6" key="1">
    <citation type="submission" date="2016-10" db="EMBL/GenBank/DDBJ databases">
        <authorList>
            <person name="de Groot N.N."/>
        </authorList>
    </citation>
    <scope>NUCLEOTIDE SEQUENCE [LARGE SCALE GENOMIC DNA]</scope>
    <source>
        <strain evidence="5 6">DSM 17794</strain>
    </source>
</reference>
<dbReference type="InterPro" id="IPR011109">
    <property type="entry name" value="DNA_bind_recombinase_dom"/>
</dbReference>
<evidence type="ECO:0000259" key="4">
    <source>
        <dbReference type="PROSITE" id="PS51737"/>
    </source>
</evidence>
<keyword evidence="3" id="KW-0175">Coiled coil</keyword>
<sequence>MTVFCSIPAYGYKKDEHGYLVIDEKEAPIVKRIFQMSLEGVGTYTIANIFNKEGIPTKSVKFKGKIIERKDKYTKRTISYPRDNVGWRGNVIHDIIKNPIHKGERNYGDVSVQIDAIIEPGLWEKVNRNLEQNKKNVGPKTKFKYLLNGLIFCANCDSELRGKFKTSGRNKTYSCKGRAAGKECSSARGLNIPRFESFILNHLFDTEDLYKKLKNLKEPSDKVDVLKKELEDLKKKEKQIQVSIKHLYRLLIDPNLKEDVKDDYLKVKNDLEQINIDIENKREEIAQQSLVQRNARLDRIFGAFNYQMNFDEIKKSVHGIIESIVVNHMPEQKYFVVQINYRGFDKKSVFATTHGQMKWINMRHTQVVPRTEEDKQQDNELLDYLASTENWPKEKLIDALKHFEMWDKEYEGWEVPKLLEKLKEVPNEGYSKVNIETPNVVLKKDELYDFNI</sequence>
<dbReference type="AlphaFoldDB" id="A0A1I4YGY5"/>
<dbReference type="Proteomes" id="UP000199153">
    <property type="component" value="Unassembled WGS sequence"/>
</dbReference>
<evidence type="ECO:0000313" key="6">
    <source>
        <dbReference type="Proteomes" id="UP000199153"/>
    </source>
</evidence>
<dbReference type="EMBL" id="FOVL01000003">
    <property type="protein sequence ID" value="SFN36880.1"/>
    <property type="molecule type" value="Genomic_DNA"/>
</dbReference>
<dbReference type="RefSeq" id="WP_093405941.1">
    <property type="nucleotide sequence ID" value="NZ_FOVL01000003.1"/>
</dbReference>
<evidence type="ECO:0000313" key="5">
    <source>
        <dbReference type="EMBL" id="SFN36880.1"/>
    </source>
</evidence>
<dbReference type="InterPro" id="IPR050639">
    <property type="entry name" value="SSR_resolvase"/>
</dbReference>
<feature type="coiled-coil region" evidence="3">
    <location>
        <begin position="216"/>
        <end position="291"/>
    </location>
</feature>
<proteinExistence type="predicted"/>
<dbReference type="GO" id="GO:0003677">
    <property type="term" value="F:DNA binding"/>
    <property type="evidence" value="ECO:0007669"/>
    <property type="project" value="UniProtKB-KW"/>
</dbReference>
<evidence type="ECO:0000256" key="3">
    <source>
        <dbReference type="SAM" id="Coils"/>
    </source>
</evidence>
<name>A0A1I4YGY5_9FLAO</name>
<dbReference type="Gene3D" id="3.90.1750.20">
    <property type="entry name" value="Putative Large Serine Recombinase, Chain B, Domain 2"/>
    <property type="match status" value="1"/>
</dbReference>
<keyword evidence="1" id="KW-0238">DNA-binding</keyword>
<feature type="domain" description="Recombinase" evidence="4">
    <location>
        <begin position="9"/>
        <end position="136"/>
    </location>
</feature>
<keyword evidence="6" id="KW-1185">Reference proteome</keyword>
<dbReference type="PROSITE" id="PS51737">
    <property type="entry name" value="RECOMBINASE_DNA_BIND"/>
    <property type="match status" value="1"/>
</dbReference>
<dbReference type="STRING" id="287099.SAMN05660413_00699"/>
<protein>
    <submittedName>
        <fullName evidence="5">Recombinase zinc beta ribbon domain-containing protein</fullName>
    </submittedName>
</protein>
<evidence type="ECO:0000256" key="2">
    <source>
        <dbReference type="ARBA" id="ARBA00023172"/>
    </source>
</evidence>
<dbReference type="GO" id="GO:0000150">
    <property type="term" value="F:DNA strand exchange activity"/>
    <property type="evidence" value="ECO:0007669"/>
    <property type="project" value="InterPro"/>
</dbReference>
<dbReference type="InterPro" id="IPR025827">
    <property type="entry name" value="Zn_ribbon_recom_dom"/>
</dbReference>
<accession>A0A1I4YGY5</accession>
<dbReference type="Pfam" id="PF07508">
    <property type="entry name" value="Recombinase"/>
    <property type="match status" value="1"/>
</dbReference>
<gene>
    <name evidence="5" type="ORF">SAMN05660413_00699</name>
</gene>
<dbReference type="PANTHER" id="PTHR30461">
    <property type="entry name" value="DNA-INVERTASE FROM LAMBDOID PROPHAGE"/>
    <property type="match status" value="1"/>
</dbReference>
<dbReference type="Pfam" id="PF13408">
    <property type="entry name" value="Zn_ribbon_recom"/>
    <property type="match status" value="1"/>
</dbReference>